<dbReference type="STRING" id="6216.A0A0R3SHW5"/>
<dbReference type="GO" id="GO:0000127">
    <property type="term" value="C:transcription factor TFIIIC complex"/>
    <property type="evidence" value="ECO:0007669"/>
    <property type="project" value="InterPro"/>
</dbReference>
<feature type="compositionally biased region" description="Basic residues" evidence="1">
    <location>
        <begin position="885"/>
        <end position="895"/>
    </location>
</feature>
<feature type="compositionally biased region" description="Basic residues" evidence="1">
    <location>
        <begin position="491"/>
        <end position="509"/>
    </location>
</feature>
<dbReference type="InterPro" id="IPR044210">
    <property type="entry name" value="Tfc3-like"/>
</dbReference>
<dbReference type="PANTHER" id="PTHR15180">
    <property type="entry name" value="GENERAL TRANSCRIPTION FACTOR 3C POLYPEPTIDE 1"/>
    <property type="match status" value="1"/>
</dbReference>
<dbReference type="Proteomes" id="UP000274504">
    <property type="component" value="Unassembled WGS sequence"/>
</dbReference>
<reference evidence="4" key="1">
    <citation type="submission" date="2017-02" db="UniProtKB">
        <authorList>
            <consortium name="WormBaseParasite"/>
        </authorList>
    </citation>
    <scope>IDENTIFICATION</scope>
</reference>
<feature type="compositionally biased region" description="Polar residues" evidence="1">
    <location>
        <begin position="1282"/>
        <end position="1294"/>
    </location>
</feature>
<dbReference type="GO" id="GO:0006384">
    <property type="term" value="P:transcription initiation at RNA polymerase III promoter"/>
    <property type="evidence" value="ECO:0007669"/>
    <property type="project" value="InterPro"/>
</dbReference>
<dbReference type="WBParaSite" id="HDID_0000453001-mRNA-1">
    <property type="protein sequence ID" value="HDID_0000453001-mRNA-1"/>
    <property type="gene ID" value="HDID_0000453001"/>
</dbReference>
<dbReference type="PANTHER" id="PTHR15180:SF1">
    <property type="entry name" value="GENERAL TRANSCRIPTION FACTOR 3C POLYPEPTIDE 1"/>
    <property type="match status" value="1"/>
</dbReference>
<organism evidence="4">
    <name type="scientific">Hymenolepis diminuta</name>
    <name type="common">Rat tapeworm</name>
    <dbReference type="NCBI Taxonomy" id="6216"/>
    <lineage>
        <taxon>Eukaryota</taxon>
        <taxon>Metazoa</taxon>
        <taxon>Spiralia</taxon>
        <taxon>Lophotrochozoa</taxon>
        <taxon>Platyhelminthes</taxon>
        <taxon>Cestoda</taxon>
        <taxon>Eucestoda</taxon>
        <taxon>Cyclophyllidea</taxon>
        <taxon>Hymenolepididae</taxon>
        <taxon>Hymenolepis</taxon>
    </lineage>
</organism>
<dbReference type="EMBL" id="UYSG01001777">
    <property type="protein sequence ID" value="VDL50794.1"/>
    <property type="molecule type" value="Genomic_DNA"/>
</dbReference>
<evidence type="ECO:0000313" key="3">
    <source>
        <dbReference type="Proteomes" id="UP000274504"/>
    </source>
</evidence>
<feature type="region of interest" description="Disordered" evidence="1">
    <location>
        <begin position="1270"/>
        <end position="1294"/>
    </location>
</feature>
<evidence type="ECO:0000313" key="2">
    <source>
        <dbReference type="EMBL" id="VDL50794.1"/>
    </source>
</evidence>
<evidence type="ECO:0000256" key="1">
    <source>
        <dbReference type="SAM" id="MobiDB-lite"/>
    </source>
</evidence>
<gene>
    <name evidence="2" type="ORF">HDID_LOCUS4528</name>
</gene>
<accession>A0A0R3SHW5</accession>
<dbReference type="OrthoDB" id="6262911at2759"/>
<reference evidence="2 3" key="2">
    <citation type="submission" date="2018-11" db="EMBL/GenBank/DDBJ databases">
        <authorList>
            <consortium name="Pathogen Informatics"/>
        </authorList>
    </citation>
    <scope>NUCLEOTIDE SEQUENCE [LARGE SCALE GENOMIC DNA]</scope>
</reference>
<feature type="compositionally biased region" description="Acidic residues" evidence="1">
    <location>
        <begin position="525"/>
        <end position="538"/>
    </location>
</feature>
<dbReference type="GO" id="GO:0003677">
    <property type="term" value="F:DNA binding"/>
    <property type="evidence" value="ECO:0007669"/>
    <property type="project" value="InterPro"/>
</dbReference>
<proteinExistence type="predicted"/>
<protein>
    <submittedName>
        <fullName evidence="4">ORF75</fullName>
    </submittedName>
</protein>
<evidence type="ECO:0000313" key="4">
    <source>
        <dbReference type="WBParaSite" id="HDID_0000453001-mRNA-1"/>
    </source>
</evidence>
<name>A0A0R3SHW5_HYMDI</name>
<sequence>MGKATVHFNLAPSRYCFFFQELELIRLSDKNISKLRKRCLLHKFLFYLLHELPPNAQKVPSEPESWAPVYNPDSVEYRYVPPIPRSAVPGWLTLHDILQSMPMGLFLYLSSPNSAPRILLQWLSVLKGGEASLRPVIKKIISSQLEEANAFSPYRDRASLAPDALRRFELLRTPMACVPVPGGHSGGLYAWLMSRHNVNRVYKLVRELSSHGLVTLNGQTTQGHLPMANIYLHRRAIILDTRFAAPAHHIITDTSNCPLLEYTFNTPADIDTYWLHLRAVLMYTPFGFSRFSDPALANFADLEPPVLSVKSLREVLVQNEESYTPTLPEILPTTLKRPTPSAANTAVRALVDIYETKVETFVLKGVGGLHAALYKVKAPFEEMGYGVNEQGLCTQYQPQYPSPTLQMQPAVKDVEMRMILGEFEPGLKTIGDGAFWPWTVQLFFDTKPVKELELPPEHPEGLFMSRSRRYPFRITSTLGNDADEESTPRKDYRRSRRSRSRGARRKRRKVNSDGESVEASGSGSDNEDADGDKDEDDQYSSPSEHLRPIIQSRKRLDERDVEIRNSLHSKRACWSKIEDQLLLACRVASLFLVGHTREYVCIPSNIVRNIMHDYFPIESRDKTSYACSRRLKFLLMLRNDERTQTDILLTKVSSDTELMAKYHIGKSAWVHLYNRDSEQAHHLFKDLVQLIVKNFLPTIAQRCAHMLNKSLLIPSVSSEKSQQIALENQNNLERIREMLLKSREALRSHYDFILLASVHSEQTLPDIGQSRSAIVVETLRNFFLGALRLRQEINSPHDLMMLNRILKQYPYEEMTAAVKCLATTDAMRKQKSFEDFDLNIIGHFRLKTTLRLTSWCNLQLFINIRFFMEAWSLYKQCSEETRRLREKQRRNKAKPTKSALADTSESSQVASNEWIITKHDFAEPTSGGLVATFTEFLYCKSQVQLRVHFDMSCISILQKPCMSLEDRKRCLMSGSDFDEDGGSAPPQKKSRRSPDDDLDDDGNTEGSSTPLPYGPSTHIGMTVKLLKAEGKKHKNNGSAGIKDSLLNMYLDVGSADEGPGPSSSGPTRAMKGKTPRIDIRLSLNGGCVEAVAPSTSSHVTVVSGEPEHKKLCKRVLSKFLAPLNWDAAKAKELTKGQNRNASTGGDDKLKRMLEFILGAGELGRTLDQMRDRFSDSRVTIHTLRRLMDDQKVFLVGLNEPRFVHWAHLRLWLVHVRNPKLSSKSSSNNLDNLTNGEAANKSMLPVRMTLAVNPSRLEALEQRVTSTPSKKRVSFASFGKSPTKPTATSSNSSPNGCECSDYYFIPQPWISESGAVKSCFFTHLLLSICSFVSRLSGGTMDYLAKQYRNILSPVSFRILCMVSGLLSNGWKLKNSNEQWGSSRFSLLYWGLH</sequence>
<dbReference type="GO" id="GO:0042791">
    <property type="term" value="P:5S class rRNA transcription by RNA polymerase III"/>
    <property type="evidence" value="ECO:0007669"/>
    <property type="project" value="TreeGrafter"/>
</dbReference>
<feature type="region of interest" description="Disordered" evidence="1">
    <location>
        <begin position="474"/>
        <end position="552"/>
    </location>
</feature>
<feature type="region of interest" description="Disordered" evidence="1">
    <location>
        <begin position="973"/>
        <end position="1017"/>
    </location>
</feature>
<feature type="region of interest" description="Disordered" evidence="1">
    <location>
        <begin position="885"/>
        <end position="905"/>
    </location>
</feature>
<feature type="region of interest" description="Disordered" evidence="1">
    <location>
        <begin position="1052"/>
        <end position="1073"/>
    </location>
</feature>